<feature type="domain" description="Acyl-CoA dehydrogenase/oxidase N-terminal" evidence="9">
    <location>
        <begin position="6"/>
        <end position="117"/>
    </location>
</feature>
<dbReference type="Gene3D" id="2.40.110.10">
    <property type="entry name" value="Butyryl-CoA Dehydrogenase, subunit A, domain 2"/>
    <property type="match status" value="1"/>
</dbReference>
<comment type="cofactor">
    <cofactor evidence="1 6">
        <name>FAD</name>
        <dbReference type="ChEBI" id="CHEBI:57692"/>
    </cofactor>
</comment>
<dbReference type="CDD" id="cd00567">
    <property type="entry name" value="ACAD"/>
    <property type="match status" value="1"/>
</dbReference>
<name>A0A2N5X7K2_9GAMM</name>
<dbReference type="InterPro" id="IPR009075">
    <property type="entry name" value="AcylCo_DH/oxidase_C"/>
</dbReference>
<evidence type="ECO:0000256" key="6">
    <source>
        <dbReference type="RuleBase" id="RU362125"/>
    </source>
</evidence>
<dbReference type="Pfam" id="PF02770">
    <property type="entry name" value="Acyl-CoA_dh_M"/>
    <property type="match status" value="1"/>
</dbReference>
<dbReference type="InterPro" id="IPR013786">
    <property type="entry name" value="AcylCoA_DH/ox_N"/>
</dbReference>
<comment type="similarity">
    <text evidence="2 6">Belongs to the acyl-CoA dehydrogenase family.</text>
</comment>
<evidence type="ECO:0000259" key="8">
    <source>
        <dbReference type="Pfam" id="PF02770"/>
    </source>
</evidence>
<feature type="domain" description="Acyl-CoA dehydrogenase/oxidase C-terminal" evidence="7">
    <location>
        <begin position="228"/>
        <end position="368"/>
    </location>
</feature>
<reference evidence="10 11" key="1">
    <citation type="submission" date="2018-01" db="EMBL/GenBank/DDBJ databases">
        <title>The draft genome sequence of Halioglobus lutimaris HF004.</title>
        <authorList>
            <person name="Du Z.-J."/>
            <person name="Shi M.-J."/>
        </authorList>
    </citation>
    <scope>NUCLEOTIDE SEQUENCE [LARGE SCALE GENOMIC DNA]</scope>
    <source>
        <strain evidence="10 11">HF004</strain>
    </source>
</reference>
<organism evidence="10 11">
    <name type="scientific">Pseudohalioglobus lutimaris</name>
    <dbReference type="NCBI Taxonomy" id="1737061"/>
    <lineage>
        <taxon>Bacteria</taxon>
        <taxon>Pseudomonadati</taxon>
        <taxon>Pseudomonadota</taxon>
        <taxon>Gammaproteobacteria</taxon>
        <taxon>Cellvibrionales</taxon>
        <taxon>Halieaceae</taxon>
        <taxon>Pseudohalioglobus</taxon>
    </lineage>
</organism>
<dbReference type="Pfam" id="PF02771">
    <property type="entry name" value="Acyl-CoA_dh_N"/>
    <property type="match status" value="1"/>
</dbReference>
<evidence type="ECO:0000256" key="4">
    <source>
        <dbReference type="ARBA" id="ARBA00022827"/>
    </source>
</evidence>
<keyword evidence="5 6" id="KW-0560">Oxidoreductase</keyword>
<feature type="domain" description="Acyl-CoA oxidase/dehydrogenase middle" evidence="8">
    <location>
        <begin position="122"/>
        <end position="215"/>
    </location>
</feature>
<dbReference type="Pfam" id="PF00441">
    <property type="entry name" value="Acyl-CoA_dh_1"/>
    <property type="match status" value="1"/>
</dbReference>
<dbReference type="InterPro" id="IPR006091">
    <property type="entry name" value="Acyl-CoA_Oxase/DH_mid-dom"/>
</dbReference>
<dbReference type="InterPro" id="IPR037069">
    <property type="entry name" value="AcylCoA_DH/ox_N_sf"/>
</dbReference>
<protein>
    <submittedName>
        <fullName evidence="10">Pimeloyl-CoA dehydrogenase small subunit</fullName>
    </submittedName>
</protein>
<dbReference type="Gene3D" id="1.10.540.10">
    <property type="entry name" value="Acyl-CoA dehydrogenase/oxidase, N-terminal domain"/>
    <property type="match status" value="1"/>
</dbReference>
<sequence length="378" mass="41458">MNFDFTEEQVMLRDSVARYVQDDYDWETRVAIANSEEGMDRARWQTFAELGWLSIPFAEEHGGFGGNAVDVMVVMEELGKGLVLEPYLATVLLYGGLLQKGGSAELQAAQIPSIIDGSSLGAFAYLERQGRYELADVKTSATASDDGFVLNGEKVVVLNGANADQFIVSARTSGEQSDEQGISLFLVPADAAGLERIDYRMMDGQRVANVVLKNVKVPAGNLVGELNAGYSLIDQVVMEANLALSAEALGIMQQLNAKTVEYTRTREQFGVAISSFQALQHRMVDTFISYEQAKSLLYRAVCALTDDQEDEAQAIHALRVLLDKAGKHIFGEAIQLHGGMGITDELDIGHYAKRLMMINTTFGNGDYHQAQFNALRYN</sequence>
<evidence type="ECO:0000256" key="3">
    <source>
        <dbReference type="ARBA" id="ARBA00022630"/>
    </source>
</evidence>
<dbReference type="OrthoDB" id="7053515at2"/>
<keyword evidence="3 6" id="KW-0285">Flavoprotein</keyword>
<dbReference type="PANTHER" id="PTHR43884:SF20">
    <property type="entry name" value="ACYL-COA DEHYDROGENASE FADE28"/>
    <property type="match status" value="1"/>
</dbReference>
<dbReference type="GO" id="GO:0003995">
    <property type="term" value="F:acyl-CoA dehydrogenase activity"/>
    <property type="evidence" value="ECO:0007669"/>
    <property type="project" value="TreeGrafter"/>
</dbReference>
<dbReference type="PANTHER" id="PTHR43884">
    <property type="entry name" value="ACYL-COA DEHYDROGENASE"/>
    <property type="match status" value="1"/>
</dbReference>
<evidence type="ECO:0000256" key="5">
    <source>
        <dbReference type="ARBA" id="ARBA00023002"/>
    </source>
</evidence>
<dbReference type="Proteomes" id="UP000235005">
    <property type="component" value="Unassembled WGS sequence"/>
</dbReference>
<dbReference type="AlphaFoldDB" id="A0A2N5X7K2"/>
<dbReference type="RefSeq" id="WP_101517358.1">
    <property type="nucleotide sequence ID" value="NZ_PKUS01000002.1"/>
</dbReference>
<dbReference type="Gene3D" id="1.20.140.10">
    <property type="entry name" value="Butyryl-CoA Dehydrogenase, subunit A, domain 3"/>
    <property type="match status" value="1"/>
</dbReference>
<gene>
    <name evidence="10" type="ORF">C0039_04500</name>
</gene>
<accession>A0A2N5X7K2</accession>
<dbReference type="InterPro" id="IPR036250">
    <property type="entry name" value="AcylCo_DH-like_C"/>
</dbReference>
<dbReference type="EMBL" id="PKUS01000002">
    <property type="protein sequence ID" value="PLW70463.1"/>
    <property type="molecule type" value="Genomic_DNA"/>
</dbReference>
<dbReference type="InterPro" id="IPR009100">
    <property type="entry name" value="AcylCoA_DH/oxidase_NM_dom_sf"/>
</dbReference>
<evidence type="ECO:0000256" key="2">
    <source>
        <dbReference type="ARBA" id="ARBA00009347"/>
    </source>
</evidence>
<evidence type="ECO:0000313" key="10">
    <source>
        <dbReference type="EMBL" id="PLW70463.1"/>
    </source>
</evidence>
<dbReference type="SUPFAM" id="SSF56645">
    <property type="entry name" value="Acyl-CoA dehydrogenase NM domain-like"/>
    <property type="match status" value="1"/>
</dbReference>
<evidence type="ECO:0000259" key="7">
    <source>
        <dbReference type="Pfam" id="PF00441"/>
    </source>
</evidence>
<proteinExistence type="inferred from homology"/>
<dbReference type="InterPro" id="IPR046373">
    <property type="entry name" value="Acyl-CoA_Oxase/DH_mid-dom_sf"/>
</dbReference>
<dbReference type="GO" id="GO:0050660">
    <property type="term" value="F:flavin adenine dinucleotide binding"/>
    <property type="evidence" value="ECO:0007669"/>
    <property type="project" value="InterPro"/>
</dbReference>
<keyword evidence="4 6" id="KW-0274">FAD</keyword>
<keyword evidence="11" id="KW-1185">Reference proteome</keyword>
<comment type="caution">
    <text evidence="10">The sequence shown here is derived from an EMBL/GenBank/DDBJ whole genome shotgun (WGS) entry which is preliminary data.</text>
</comment>
<evidence type="ECO:0000259" key="9">
    <source>
        <dbReference type="Pfam" id="PF02771"/>
    </source>
</evidence>
<evidence type="ECO:0000256" key="1">
    <source>
        <dbReference type="ARBA" id="ARBA00001974"/>
    </source>
</evidence>
<evidence type="ECO:0000313" key="11">
    <source>
        <dbReference type="Proteomes" id="UP000235005"/>
    </source>
</evidence>
<dbReference type="SUPFAM" id="SSF47203">
    <property type="entry name" value="Acyl-CoA dehydrogenase C-terminal domain-like"/>
    <property type="match status" value="1"/>
</dbReference>